<dbReference type="EMBL" id="FRXO01000013">
    <property type="protein sequence ID" value="SHO67360.1"/>
    <property type="molecule type" value="Genomic_DNA"/>
</dbReference>
<dbReference type="STRING" id="1123029.SAMN02745172_04037"/>
<proteinExistence type="predicted"/>
<keyword evidence="2" id="KW-1185">Reference proteome</keyword>
<dbReference type="RefSeq" id="WP_073632092.1">
    <property type="nucleotide sequence ID" value="NZ_FRXO01000013.1"/>
</dbReference>
<name>A0A1M7ZR25_9HYPH</name>
<dbReference type="AlphaFoldDB" id="A0A1M7ZR25"/>
<evidence type="ECO:0000313" key="1">
    <source>
        <dbReference type="EMBL" id="SHO67360.1"/>
    </source>
</evidence>
<protein>
    <submittedName>
        <fullName evidence="1">Uncharacterized protein</fullName>
    </submittedName>
</protein>
<evidence type="ECO:0000313" key="2">
    <source>
        <dbReference type="Proteomes" id="UP000186406"/>
    </source>
</evidence>
<dbReference type="Proteomes" id="UP000186406">
    <property type="component" value="Unassembled WGS sequence"/>
</dbReference>
<reference evidence="1 2" key="1">
    <citation type="submission" date="2016-12" db="EMBL/GenBank/DDBJ databases">
        <authorList>
            <person name="Song W.-J."/>
            <person name="Kurnit D.M."/>
        </authorList>
    </citation>
    <scope>NUCLEOTIDE SEQUENCE [LARGE SCALE GENOMIC DNA]</scope>
    <source>
        <strain evidence="1 2">DSM 19599</strain>
    </source>
</reference>
<organism evidence="1 2">
    <name type="scientific">Pseudoxanthobacter soli DSM 19599</name>
    <dbReference type="NCBI Taxonomy" id="1123029"/>
    <lineage>
        <taxon>Bacteria</taxon>
        <taxon>Pseudomonadati</taxon>
        <taxon>Pseudomonadota</taxon>
        <taxon>Alphaproteobacteria</taxon>
        <taxon>Hyphomicrobiales</taxon>
        <taxon>Segnochrobactraceae</taxon>
        <taxon>Pseudoxanthobacter</taxon>
    </lineage>
</organism>
<dbReference type="OrthoDB" id="7764972at2"/>
<gene>
    <name evidence="1" type="ORF">SAMN02745172_04037</name>
</gene>
<accession>A0A1M7ZR25</accession>
<sequence>MQTLDVRTQELRTQELAHDLAGDLSAMPDLVHRVRSLRFFETHFRRTIKVIADRAGIALSVDRNRLVAAFLDWGDAVNRQRAVAAIDRRDYIVFSAGLLLEHLLAQRAVSAAAPRPRPAGLGSAQRINSASASGLAADTGGASSSVAGVGNAEVPAAIGDIAAFWPEGFSTTAYCVAVLEAVLRQEAARPVVVGDTVDDLRTWWSFRENAAEDPRAAIGYFDLFVGNEPNWEAPANAGARPAIRQRLQGGASSLNPALN</sequence>